<evidence type="ECO:0000256" key="1">
    <source>
        <dbReference type="SAM" id="MobiDB-lite"/>
    </source>
</evidence>
<reference evidence="2" key="1">
    <citation type="journal article" date="2019" name="bioRxiv">
        <title>The Genome of the Zebra Mussel, Dreissena polymorpha: A Resource for Invasive Species Research.</title>
        <authorList>
            <person name="McCartney M.A."/>
            <person name="Auch B."/>
            <person name="Kono T."/>
            <person name="Mallez S."/>
            <person name="Zhang Y."/>
            <person name="Obille A."/>
            <person name="Becker A."/>
            <person name="Abrahante J.E."/>
            <person name="Garbe J."/>
            <person name="Badalamenti J.P."/>
            <person name="Herman A."/>
            <person name="Mangelson H."/>
            <person name="Liachko I."/>
            <person name="Sullivan S."/>
            <person name="Sone E.D."/>
            <person name="Koren S."/>
            <person name="Silverstein K.A.T."/>
            <person name="Beckman K.B."/>
            <person name="Gohl D.M."/>
        </authorList>
    </citation>
    <scope>NUCLEOTIDE SEQUENCE</scope>
    <source>
        <strain evidence="2">Duluth1</strain>
        <tissue evidence="2">Whole animal</tissue>
    </source>
</reference>
<feature type="region of interest" description="Disordered" evidence="1">
    <location>
        <begin position="79"/>
        <end position="100"/>
    </location>
</feature>
<proteinExistence type="predicted"/>
<sequence>MLEVMGLLTLQQHEEYLFQFSSEQWPDPVGCSVPIVVKVNVDEVGGRDVAILDEMEADVSGTPADGSPHKEVGVETRIEEEDGISSTSADAHKAVIASES</sequence>
<organism evidence="2 3">
    <name type="scientific">Dreissena polymorpha</name>
    <name type="common">Zebra mussel</name>
    <name type="synonym">Mytilus polymorpha</name>
    <dbReference type="NCBI Taxonomy" id="45954"/>
    <lineage>
        <taxon>Eukaryota</taxon>
        <taxon>Metazoa</taxon>
        <taxon>Spiralia</taxon>
        <taxon>Lophotrochozoa</taxon>
        <taxon>Mollusca</taxon>
        <taxon>Bivalvia</taxon>
        <taxon>Autobranchia</taxon>
        <taxon>Heteroconchia</taxon>
        <taxon>Euheterodonta</taxon>
        <taxon>Imparidentia</taxon>
        <taxon>Neoheterodontei</taxon>
        <taxon>Myida</taxon>
        <taxon>Dreissenoidea</taxon>
        <taxon>Dreissenidae</taxon>
        <taxon>Dreissena</taxon>
    </lineage>
</organism>
<protein>
    <submittedName>
        <fullName evidence="2">Uncharacterized protein</fullName>
    </submittedName>
</protein>
<reference evidence="2" key="2">
    <citation type="submission" date="2020-11" db="EMBL/GenBank/DDBJ databases">
        <authorList>
            <person name="McCartney M.A."/>
            <person name="Auch B."/>
            <person name="Kono T."/>
            <person name="Mallez S."/>
            <person name="Becker A."/>
            <person name="Gohl D.M."/>
            <person name="Silverstein K.A.T."/>
            <person name="Koren S."/>
            <person name="Bechman K.B."/>
            <person name="Herman A."/>
            <person name="Abrahante J.E."/>
            <person name="Garbe J."/>
        </authorList>
    </citation>
    <scope>NUCLEOTIDE SEQUENCE</scope>
    <source>
        <strain evidence="2">Duluth1</strain>
        <tissue evidence="2">Whole animal</tissue>
    </source>
</reference>
<accession>A0A9D4EMM3</accession>
<keyword evidence="3" id="KW-1185">Reference proteome</keyword>
<evidence type="ECO:0000313" key="2">
    <source>
        <dbReference type="EMBL" id="KAH3782068.1"/>
    </source>
</evidence>
<evidence type="ECO:0000313" key="3">
    <source>
        <dbReference type="Proteomes" id="UP000828390"/>
    </source>
</evidence>
<name>A0A9D4EMM3_DREPO</name>
<dbReference type="EMBL" id="JAIWYP010000008">
    <property type="protein sequence ID" value="KAH3782068.1"/>
    <property type="molecule type" value="Genomic_DNA"/>
</dbReference>
<dbReference type="AlphaFoldDB" id="A0A9D4EMM3"/>
<dbReference type="Proteomes" id="UP000828390">
    <property type="component" value="Unassembled WGS sequence"/>
</dbReference>
<gene>
    <name evidence="2" type="ORF">DPMN_159979</name>
</gene>
<comment type="caution">
    <text evidence="2">The sequence shown here is derived from an EMBL/GenBank/DDBJ whole genome shotgun (WGS) entry which is preliminary data.</text>
</comment>